<keyword evidence="9" id="KW-0289">Folate biosynthesis</keyword>
<reference evidence="14 15" key="1">
    <citation type="submission" date="2024-04" db="EMBL/GenBank/DDBJ databases">
        <title>Human intestinal bacterial collection.</title>
        <authorList>
            <person name="Pauvert C."/>
            <person name="Hitch T.C.A."/>
            <person name="Clavel T."/>
        </authorList>
    </citation>
    <scope>NUCLEOTIDE SEQUENCE [LARGE SCALE GENOMIC DNA]</scope>
    <source>
        <strain evidence="14 15">CLA-AA-H145</strain>
    </source>
</reference>
<evidence type="ECO:0000256" key="4">
    <source>
        <dbReference type="ARBA" id="ARBA00016218"/>
    </source>
</evidence>
<dbReference type="Proteomes" id="UP001487296">
    <property type="component" value="Unassembled WGS sequence"/>
</dbReference>
<comment type="similarity">
    <text evidence="2">Belongs to the HPPK family.</text>
</comment>
<dbReference type="EC" id="2.7.6.3" evidence="3"/>
<evidence type="ECO:0000256" key="8">
    <source>
        <dbReference type="ARBA" id="ARBA00022840"/>
    </source>
</evidence>
<dbReference type="InterPro" id="IPR000550">
    <property type="entry name" value="Hppk"/>
</dbReference>
<keyword evidence="7" id="KW-0418">Kinase</keyword>
<dbReference type="PANTHER" id="PTHR43071:SF1">
    <property type="entry name" value="2-AMINO-4-HYDROXY-6-HYDROXYMETHYLDIHYDROPTERIDINE PYROPHOSPHOKINASE"/>
    <property type="match status" value="1"/>
</dbReference>
<dbReference type="CDD" id="cd00483">
    <property type="entry name" value="HPPK"/>
    <property type="match status" value="1"/>
</dbReference>
<evidence type="ECO:0000313" key="14">
    <source>
        <dbReference type="EMBL" id="MEQ2486262.1"/>
    </source>
</evidence>
<evidence type="ECO:0000256" key="3">
    <source>
        <dbReference type="ARBA" id="ARBA00013253"/>
    </source>
</evidence>
<dbReference type="Gene3D" id="3.30.70.560">
    <property type="entry name" value="7,8-Dihydro-6-hydroxymethylpterin-pyrophosphokinase HPPK"/>
    <property type="match status" value="1"/>
</dbReference>
<gene>
    <name evidence="14" type="primary">folK</name>
    <name evidence="14" type="ORF">AAAT34_04225</name>
</gene>
<evidence type="ECO:0000259" key="13">
    <source>
        <dbReference type="Pfam" id="PF01288"/>
    </source>
</evidence>
<evidence type="ECO:0000256" key="5">
    <source>
        <dbReference type="ARBA" id="ARBA00022679"/>
    </source>
</evidence>
<dbReference type="EMBL" id="JBBNFP010000010">
    <property type="protein sequence ID" value="MEQ2486262.1"/>
    <property type="molecule type" value="Genomic_DNA"/>
</dbReference>
<dbReference type="NCBIfam" id="TIGR01498">
    <property type="entry name" value="folK"/>
    <property type="match status" value="1"/>
</dbReference>
<dbReference type="Pfam" id="PF01288">
    <property type="entry name" value="HPPK"/>
    <property type="match status" value="1"/>
</dbReference>
<keyword evidence="8" id="KW-0067">ATP-binding</keyword>
<keyword evidence="5 14" id="KW-0808">Transferase</keyword>
<accession>A0ABV1FPD7</accession>
<keyword evidence="6" id="KW-0547">Nucleotide-binding</keyword>
<proteinExistence type="inferred from homology"/>
<evidence type="ECO:0000256" key="10">
    <source>
        <dbReference type="ARBA" id="ARBA00029409"/>
    </source>
</evidence>
<evidence type="ECO:0000256" key="9">
    <source>
        <dbReference type="ARBA" id="ARBA00022909"/>
    </source>
</evidence>
<evidence type="ECO:0000256" key="6">
    <source>
        <dbReference type="ARBA" id="ARBA00022741"/>
    </source>
</evidence>
<comment type="pathway">
    <text evidence="1">Cofactor biosynthesis; tetrahydrofolate biosynthesis; 2-amino-4-hydroxy-6-hydroxymethyl-7,8-dihydropteridine diphosphate from 7,8-dihydroneopterin triphosphate: step 4/4.</text>
</comment>
<dbReference type="GO" id="GO:0003848">
    <property type="term" value="F:2-amino-4-hydroxy-6-hydroxymethyldihydropteridine diphosphokinase activity"/>
    <property type="evidence" value="ECO:0007669"/>
    <property type="project" value="UniProtKB-EC"/>
</dbReference>
<dbReference type="PANTHER" id="PTHR43071">
    <property type="entry name" value="2-AMINO-4-HYDROXY-6-HYDROXYMETHYLDIHYDROPTERIDINE PYROPHOSPHOKINASE"/>
    <property type="match status" value="1"/>
</dbReference>
<comment type="function">
    <text evidence="10">Catalyzes the transfer of pyrophosphate from adenosine triphosphate (ATP) to 6-hydroxymethyl-7,8-dihydropterin, an enzymatic step in folate biosynthesis pathway.</text>
</comment>
<comment type="caution">
    <text evidence="14">The sequence shown here is derived from an EMBL/GenBank/DDBJ whole genome shotgun (WGS) entry which is preliminary data.</text>
</comment>
<name>A0ABV1FPD7_9BACT</name>
<evidence type="ECO:0000256" key="2">
    <source>
        <dbReference type="ARBA" id="ARBA00005810"/>
    </source>
</evidence>
<evidence type="ECO:0000313" key="15">
    <source>
        <dbReference type="Proteomes" id="UP001487296"/>
    </source>
</evidence>
<organism evidence="14 15">
    <name type="scientific">Hallella faecis</name>
    <dbReference type="NCBI Taxonomy" id="2841596"/>
    <lineage>
        <taxon>Bacteria</taxon>
        <taxon>Pseudomonadati</taxon>
        <taxon>Bacteroidota</taxon>
        <taxon>Bacteroidia</taxon>
        <taxon>Bacteroidales</taxon>
        <taxon>Prevotellaceae</taxon>
        <taxon>Hallella</taxon>
    </lineage>
</organism>
<protein>
    <recommendedName>
        <fullName evidence="4">2-amino-4-hydroxy-6-hydroxymethyldihydropteridine pyrophosphokinase</fullName>
        <ecNumber evidence="3">2.7.6.3</ecNumber>
    </recommendedName>
    <alternativeName>
        <fullName evidence="11">6-hydroxymethyl-7,8-dihydropterin pyrophosphokinase</fullName>
    </alternativeName>
    <alternativeName>
        <fullName evidence="12">7,8-dihydro-6-hydroxymethylpterin-pyrophosphokinase</fullName>
    </alternativeName>
</protein>
<evidence type="ECO:0000256" key="1">
    <source>
        <dbReference type="ARBA" id="ARBA00005051"/>
    </source>
</evidence>
<evidence type="ECO:0000256" key="12">
    <source>
        <dbReference type="ARBA" id="ARBA00033413"/>
    </source>
</evidence>
<evidence type="ECO:0000256" key="11">
    <source>
        <dbReference type="ARBA" id="ARBA00029766"/>
    </source>
</evidence>
<evidence type="ECO:0000256" key="7">
    <source>
        <dbReference type="ARBA" id="ARBA00022777"/>
    </source>
</evidence>
<dbReference type="RefSeq" id="WP_215759337.1">
    <property type="nucleotide sequence ID" value="NZ_JAHKBE010000010.1"/>
</dbReference>
<sequence>MLHHVYFSIGSNIGNRKRLVREAIALLNERVGEVERQSSLLETEPWGFTSPNKFINACVCCLTTQTPRQLLAITQNIEREMGRTMKTTDGQYHDRVIDIDILLYDDLSVDEPDLVIPHPRMREREFVMVPLREILDNV</sequence>
<feature type="domain" description="7,8-dihydro-6-hydroxymethylpterin-pyrophosphokinase" evidence="13">
    <location>
        <begin position="6"/>
        <end position="134"/>
    </location>
</feature>
<keyword evidence="15" id="KW-1185">Reference proteome</keyword>
<dbReference type="InterPro" id="IPR035907">
    <property type="entry name" value="Hppk_sf"/>
</dbReference>
<dbReference type="SUPFAM" id="SSF55083">
    <property type="entry name" value="6-hydroxymethyl-7,8-dihydropterin pyrophosphokinase, HPPK"/>
    <property type="match status" value="1"/>
</dbReference>